<feature type="transmembrane region" description="Helical" evidence="9">
    <location>
        <begin position="468"/>
        <end position="488"/>
    </location>
</feature>
<feature type="coiled-coil region" evidence="7">
    <location>
        <begin position="328"/>
        <end position="355"/>
    </location>
</feature>
<dbReference type="InterPro" id="IPR022257">
    <property type="entry name" value="PHM7_ext"/>
</dbReference>
<organism evidence="15 16">
    <name type="scientific">Tilletiopsis washingtonensis</name>
    <dbReference type="NCBI Taxonomy" id="58919"/>
    <lineage>
        <taxon>Eukaryota</taxon>
        <taxon>Fungi</taxon>
        <taxon>Dikarya</taxon>
        <taxon>Basidiomycota</taxon>
        <taxon>Ustilaginomycotina</taxon>
        <taxon>Exobasidiomycetes</taxon>
        <taxon>Entylomatales</taxon>
        <taxon>Entylomatales incertae sedis</taxon>
        <taxon>Tilletiopsis</taxon>
    </lineage>
</organism>
<evidence type="ECO:0000256" key="3">
    <source>
        <dbReference type="ARBA" id="ARBA00022448"/>
    </source>
</evidence>
<evidence type="ECO:0000256" key="7">
    <source>
        <dbReference type="SAM" id="Coils"/>
    </source>
</evidence>
<name>A0A316Z5I0_9BASI</name>
<gene>
    <name evidence="15" type="ORF">FA09DRAFT_330938</name>
</gene>
<feature type="compositionally biased region" description="Basic and acidic residues" evidence="8">
    <location>
        <begin position="750"/>
        <end position="762"/>
    </location>
</feature>
<evidence type="ECO:0000256" key="6">
    <source>
        <dbReference type="ARBA" id="ARBA00023136"/>
    </source>
</evidence>
<dbReference type="GO" id="GO:0005886">
    <property type="term" value="C:plasma membrane"/>
    <property type="evidence" value="ECO:0007669"/>
    <property type="project" value="TreeGrafter"/>
</dbReference>
<evidence type="ECO:0000259" key="13">
    <source>
        <dbReference type="Pfam" id="PF13967"/>
    </source>
</evidence>
<dbReference type="InterPro" id="IPR032880">
    <property type="entry name" value="CSC1/OSCA1-like_N"/>
</dbReference>
<feature type="region of interest" description="Disordered" evidence="8">
    <location>
        <begin position="839"/>
        <end position="871"/>
    </location>
</feature>
<dbReference type="Proteomes" id="UP000245946">
    <property type="component" value="Unassembled WGS sequence"/>
</dbReference>
<dbReference type="EMBL" id="KZ819297">
    <property type="protein sequence ID" value="PWN96859.1"/>
    <property type="molecule type" value="Genomic_DNA"/>
</dbReference>
<evidence type="ECO:0000256" key="8">
    <source>
        <dbReference type="SAM" id="MobiDB-lite"/>
    </source>
</evidence>
<dbReference type="GeneID" id="37270351"/>
<dbReference type="RefSeq" id="XP_025597138.1">
    <property type="nucleotide sequence ID" value="XM_025742807.1"/>
</dbReference>
<feature type="region of interest" description="Disordered" evidence="8">
    <location>
        <begin position="746"/>
        <end position="801"/>
    </location>
</feature>
<dbReference type="InterPro" id="IPR003864">
    <property type="entry name" value="CSC1/OSCA1-like_7TM"/>
</dbReference>
<dbReference type="GO" id="GO:0005227">
    <property type="term" value="F:calcium-activated cation channel activity"/>
    <property type="evidence" value="ECO:0007669"/>
    <property type="project" value="InterPro"/>
</dbReference>
<reference evidence="15 16" key="1">
    <citation type="journal article" date="2018" name="Mol. Biol. Evol.">
        <title>Broad Genomic Sampling Reveals a Smut Pathogenic Ancestry of the Fungal Clade Ustilaginomycotina.</title>
        <authorList>
            <person name="Kijpornyongpan T."/>
            <person name="Mondo S.J."/>
            <person name="Barry K."/>
            <person name="Sandor L."/>
            <person name="Lee J."/>
            <person name="Lipzen A."/>
            <person name="Pangilinan J."/>
            <person name="LaButti K."/>
            <person name="Hainaut M."/>
            <person name="Henrissat B."/>
            <person name="Grigoriev I.V."/>
            <person name="Spatafora J.W."/>
            <person name="Aime M.C."/>
        </authorList>
    </citation>
    <scope>NUCLEOTIDE SEQUENCE [LARGE SCALE GENOMIC DNA]</scope>
    <source>
        <strain evidence="15 16">MCA 4186</strain>
    </source>
</reference>
<keyword evidence="4 9" id="KW-0812">Transmembrane</keyword>
<feature type="transmembrane region" description="Helical" evidence="9">
    <location>
        <begin position="676"/>
        <end position="694"/>
    </location>
</feature>
<evidence type="ECO:0000259" key="14">
    <source>
        <dbReference type="Pfam" id="PF14703"/>
    </source>
</evidence>
<keyword evidence="6 9" id="KW-0472">Membrane</keyword>
<evidence type="ECO:0000256" key="10">
    <source>
        <dbReference type="SAM" id="SignalP"/>
    </source>
</evidence>
<feature type="transmembrane region" description="Helical" evidence="9">
    <location>
        <begin position="33"/>
        <end position="58"/>
    </location>
</feature>
<dbReference type="Pfam" id="PF02714">
    <property type="entry name" value="RSN1_7TM"/>
    <property type="match status" value="1"/>
</dbReference>
<keyword evidence="16" id="KW-1185">Reference proteome</keyword>
<protein>
    <submittedName>
        <fullName evidence="15">DUF221-domain-containing protein</fullName>
    </submittedName>
</protein>
<feature type="transmembrane region" description="Helical" evidence="9">
    <location>
        <begin position="635"/>
        <end position="655"/>
    </location>
</feature>
<feature type="transmembrane region" description="Helical" evidence="9">
    <location>
        <begin position="606"/>
        <end position="629"/>
    </location>
</feature>
<keyword evidence="3" id="KW-0813">Transport</keyword>
<keyword evidence="5 9" id="KW-1133">Transmembrane helix</keyword>
<comment type="subcellular location">
    <subcellularLocation>
        <location evidence="1">Membrane</location>
        <topology evidence="1">Multi-pass membrane protein</topology>
    </subcellularLocation>
</comment>
<feature type="transmembrane region" description="Helical" evidence="9">
    <location>
        <begin position="706"/>
        <end position="725"/>
    </location>
</feature>
<dbReference type="InterPro" id="IPR027815">
    <property type="entry name" value="CSC1/OSCA1-like_cyt"/>
</dbReference>
<feature type="domain" description="CSC1/OSCA1-like cytosolic" evidence="14">
    <location>
        <begin position="213"/>
        <end position="402"/>
    </location>
</feature>
<evidence type="ECO:0000259" key="12">
    <source>
        <dbReference type="Pfam" id="PF12621"/>
    </source>
</evidence>
<evidence type="ECO:0000256" key="2">
    <source>
        <dbReference type="ARBA" id="ARBA00007779"/>
    </source>
</evidence>
<feature type="domain" description="CSC1/OSCA1-like 7TM region" evidence="11">
    <location>
        <begin position="414"/>
        <end position="691"/>
    </location>
</feature>
<dbReference type="InterPro" id="IPR045122">
    <property type="entry name" value="Csc1-like"/>
</dbReference>
<dbReference type="Pfam" id="PF12621">
    <property type="entry name" value="PHM7_ext"/>
    <property type="match status" value="1"/>
</dbReference>
<evidence type="ECO:0000313" key="15">
    <source>
        <dbReference type="EMBL" id="PWN96859.1"/>
    </source>
</evidence>
<dbReference type="AlphaFoldDB" id="A0A316Z5I0"/>
<dbReference type="PANTHER" id="PTHR13018:SF143">
    <property type="entry name" value="CSC1_OSCA1-LIKE 7TM REGION DOMAIN-CONTAINING PROTEIN"/>
    <property type="match status" value="1"/>
</dbReference>
<evidence type="ECO:0000256" key="1">
    <source>
        <dbReference type="ARBA" id="ARBA00004141"/>
    </source>
</evidence>
<keyword evidence="10" id="KW-0732">Signal</keyword>
<feature type="transmembrane region" description="Helical" evidence="9">
    <location>
        <begin position="112"/>
        <end position="134"/>
    </location>
</feature>
<dbReference type="STRING" id="58919.A0A316Z5I0"/>
<feature type="chain" id="PRO_5016399346" evidence="10">
    <location>
        <begin position="24"/>
        <end position="871"/>
    </location>
</feature>
<feature type="domain" description="CSC1/OSCA1-like N-terminal transmembrane" evidence="13">
    <location>
        <begin position="37"/>
        <end position="186"/>
    </location>
</feature>
<evidence type="ECO:0000259" key="11">
    <source>
        <dbReference type="Pfam" id="PF02714"/>
    </source>
</evidence>
<evidence type="ECO:0000256" key="4">
    <source>
        <dbReference type="ARBA" id="ARBA00022692"/>
    </source>
</evidence>
<feature type="signal peptide" evidence="10">
    <location>
        <begin position="1"/>
        <end position="23"/>
    </location>
</feature>
<feature type="compositionally biased region" description="Basic and acidic residues" evidence="8">
    <location>
        <begin position="851"/>
        <end position="862"/>
    </location>
</feature>
<dbReference type="PANTHER" id="PTHR13018">
    <property type="entry name" value="PROBABLE MEMBRANE PROTEIN DUF221-RELATED"/>
    <property type="match status" value="1"/>
</dbReference>
<comment type="similarity">
    <text evidence="2">Belongs to the CSC1 (TC 1.A.17) family.</text>
</comment>
<proteinExistence type="inferred from homology"/>
<sequence length="871" mass="96922">MPASPRLAGAAAAMLLLARQAVAQQAEQAAGTSTATVVSSLILNSAIFGVQMAAFFLIRPRFARIYQPKTMLGPRDERMAPLPRSLFGWLPAFIKTPTIEIMHKQGIDAFQFVDYLEMMIWIFVPIWAFTWILLMPLYSVGTTGEGRAGFNLFNFGAVGPPRSEQLRYIGVLFAQWIVTFWILYNIKARMGAFVTRRQQWLLSPEYASTAQAKTVLITGVPNEYLSERKLEEMYGVLPGGVHKIWLNRNLKELPDLHDERLAACNKLEKAEAKMVKLAAKKVRKGKVEAGSADPEMSLSVADRYVTQKERPSHKLGALGCFGEKVDSVQWARDEIARLNTEIDAQRQNLSDFERYPPQNSAFILFNRQIAAAMAVKVHAHHQPYRMAQHYGSAHPLDIVWPNLNMNPYEQKLRTAIFWGATLGLIIFWIIPVGFVGIVSNIEGLCTQVGFLAWICQIPTEVRGIIQGILPTVLLAVLNLLLPIILRLFARLSGVPTRTGIELSLMDRFFLFQLINNFLFITIISGASSGIDQIVDVLSNPQGLPSLLAQYIPKASIFFLSYIALQGLTGAASGFLQIVGLAIYYVKNFLLNSTPRSVWHIQHDMNAPNFGTLFPTTSLLSVIAIGYMVIAPITAGFASVSFILFFFLYKYLYLYVYDVKPWNETGGLFFPKACWQLFYALYLEMVILTVLFFVAQDSNGNLSSIPQGAFMIILIVIVAGVHYTLANSYTDLFTAYPLSIAPSGAQEAAMLEEHGSSPDEKKQSLQQQQQQQPPYGNGQHGRNDQSMEMHESRTALVREGNQEEDPALAFQHPATKEPQRTLWFPNDTLGLGNAAVAGAQKQGLEATNRDTSVSEKGRIDTDAHVPPGEVLL</sequence>
<dbReference type="Pfam" id="PF13967">
    <property type="entry name" value="RSN1_TM"/>
    <property type="match status" value="1"/>
</dbReference>
<evidence type="ECO:0000256" key="5">
    <source>
        <dbReference type="ARBA" id="ARBA00022989"/>
    </source>
</evidence>
<accession>A0A316Z5I0</accession>
<feature type="compositionally biased region" description="Basic and acidic residues" evidence="8">
    <location>
        <begin position="780"/>
        <end position="792"/>
    </location>
</feature>
<feature type="transmembrane region" description="Helical" evidence="9">
    <location>
        <begin position="508"/>
        <end position="530"/>
    </location>
</feature>
<feature type="domain" description="10TM putative phosphate transporter extracellular tail" evidence="12">
    <location>
        <begin position="799"/>
        <end position="865"/>
    </location>
</feature>
<keyword evidence="7" id="KW-0175">Coiled coil</keyword>
<evidence type="ECO:0000313" key="16">
    <source>
        <dbReference type="Proteomes" id="UP000245946"/>
    </source>
</evidence>
<evidence type="ECO:0000256" key="9">
    <source>
        <dbReference type="SAM" id="Phobius"/>
    </source>
</evidence>
<dbReference type="OrthoDB" id="1076608at2759"/>
<feature type="transmembrane region" description="Helical" evidence="9">
    <location>
        <begin position="168"/>
        <end position="186"/>
    </location>
</feature>
<feature type="transmembrane region" description="Helical" evidence="9">
    <location>
        <begin position="415"/>
        <end position="438"/>
    </location>
</feature>
<dbReference type="Pfam" id="PF14703">
    <property type="entry name" value="PHM7_cyt"/>
    <property type="match status" value="1"/>
</dbReference>
<feature type="transmembrane region" description="Helical" evidence="9">
    <location>
        <begin position="556"/>
        <end position="585"/>
    </location>
</feature>